<dbReference type="EMBL" id="JAINUF010000003">
    <property type="protein sequence ID" value="KAJ8370213.1"/>
    <property type="molecule type" value="Genomic_DNA"/>
</dbReference>
<organism evidence="1 2">
    <name type="scientific">Synaphobranchus kaupii</name>
    <name type="common">Kaup's arrowtooth eel</name>
    <dbReference type="NCBI Taxonomy" id="118154"/>
    <lineage>
        <taxon>Eukaryota</taxon>
        <taxon>Metazoa</taxon>
        <taxon>Chordata</taxon>
        <taxon>Craniata</taxon>
        <taxon>Vertebrata</taxon>
        <taxon>Euteleostomi</taxon>
        <taxon>Actinopterygii</taxon>
        <taxon>Neopterygii</taxon>
        <taxon>Teleostei</taxon>
        <taxon>Anguilliformes</taxon>
        <taxon>Synaphobranchidae</taxon>
        <taxon>Synaphobranchus</taxon>
    </lineage>
</organism>
<sequence>MTHPPQPREFSLGVLSNPTSLPTFRPLTSLALPSLPHLSAPLPQYKAASRPWDPGPSLFGAPIPQLESESSQLLSPQKVHNIEKEYMHHCNKDSRRCFIPTNSHVSDQSSRASAPLG</sequence>
<proteinExistence type="predicted"/>
<reference evidence="1" key="1">
    <citation type="journal article" date="2023" name="Science">
        <title>Genome structures resolve the early diversification of teleost fishes.</title>
        <authorList>
            <person name="Parey E."/>
            <person name="Louis A."/>
            <person name="Montfort J."/>
            <person name="Bouchez O."/>
            <person name="Roques C."/>
            <person name="Iampietro C."/>
            <person name="Lluch J."/>
            <person name="Castinel A."/>
            <person name="Donnadieu C."/>
            <person name="Desvignes T."/>
            <person name="Floi Bucao C."/>
            <person name="Jouanno E."/>
            <person name="Wen M."/>
            <person name="Mejri S."/>
            <person name="Dirks R."/>
            <person name="Jansen H."/>
            <person name="Henkel C."/>
            <person name="Chen W.J."/>
            <person name="Zahm M."/>
            <person name="Cabau C."/>
            <person name="Klopp C."/>
            <person name="Thompson A.W."/>
            <person name="Robinson-Rechavi M."/>
            <person name="Braasch I."/>
            <person name="Lecointre G."/>
            <person name="Bobe J."/>
            <person name="Postlethwait J.H."/>
            <person name="Berthelot C."/>
            <person name="Roest Crollius H."/>
            <person name="Guiguen Y."/>
        </authorList>
    </citation>
    <scope>NUCLEOTIDE SEQUENCE</scope>
    <source>
        <strain evidence="1">WJC10195</strain>
    </source>
</reference>
<protein>
    <submittedName>
        <fullName evidence="1">Uncharacterized protein</fullName>
    </submittedName>
</protein>
<evidence type="ECO:0000313" key="1">
    <source>
        <dbReference type="EMBL" id="KAJ8370213.1"/>
    </source>
</evidence>
<comment type="caution">
    <text evidence="1">The sequence shown here is derived from an EMBL/GenBank/DDBJ whole genome shotgun (WGS) entry which is preliminary data.</text>
</comment>
<accession>A0A9Q1FZM3</accession>
<gene>
    <name evidence="1" type="ORF">SKAU_G00102410</name>
</gene>
<dbReference type="AlphaFoldDB" id="A0A9Q1FZM3"/>
<name>A0A9Q1FZM3_SYNKA</name>
<keyword evidence="2" id="KW-1185">Reference proteome</keyword>
<dbReference type="Proteomes" id="UP001152622">
    <property type="component" value="Chromosome 3"/>
</dbReference>
<evidence type="ECO:0000313" key="2">
    <source>
        <dbReference type="Proteomes" id="UP001152622"/>
    </source>
</evidence>